<accession>A0A2A6CTM9</accession>
<feature type="region of interest" description="Disordered" evidence="2">
    <location>
        <begin position="292"/>
        <end position="317"/>
    </location>
</feature>
<name>A0A2A6CTM9_PRIPA</name>
<feature type="coiled-coil region" evidence="1">
    <location>
        <begin position="420"/>
        <end position="454"/>
    </location>
</feature>
<dbReference type="AlphaFoldDB" id="A0A2A6CTM9"/>
<feature type="region of interest" description="Disordered" evidence="2">
    <location>
        <begin position="237"/>
        <end position="258"/>
    </location>
</feature>
<evidence type="ECO:0000256" key="1">
    <source>
        <dbReference type="SAM" id="Coils"/>
    </source>
</evidence>
<evidence type="ECO:0000313" key="3">
    <source>
        <dbReference type="EnsemblMetazoa" id="PPA39120.1"/>
    </source>
</evidence>
<protein>
    <submittedName>
        <fullName evidence="3">Uncharacterized protein</fullName>
    </submittedName>
</protein>
<keyword evidence="1" id="KW-0175">Coiled coil</keyword>
<proteinExistence type="predicted"/>
<reference evidence="4" key="1">
    <citation type="journal article" date="2008" name="Nat. Genet.">
        <title>The Pristionchus pacificus genome provides a unique perspective on nematode lifestyle and parasitism.</title>
        <authorList>
            <person name="Dieterich C."/>
            <person name="Clifton S.W."/>
            <person name="Schuster L.N."/>
            <person name="Chinwalla A."/>
            <person name="Delehaunty K."/>
            <person name="Dinkelacker I."/>
            <person name="Fulton L."/>
            <person name="Fulton R."/>
            <person name="Godfrey J."/>
            <person name="Minx P."/>
            <person name="Mitreva M."/>
            <person name="Roeseler W."/>
            <person name="Tian H."/>
            <person name="Witte H."/>
            <person name="Yang S.P."/>
            <person name="Wilson R.K."/>
            <person name="Sommer R.J."/>
        </authorList>
    </citation>
    <scope>NUCLEOTIDE SEQUENCE [LARGE SCALE GENOMIC DNA]</scope>
    <source>
        <strain evidence="4">PS312</strain>
    </source>
</reference>
<dbReference type="Proteomes" id="UP000005239">
    <property type="component" value="Unassembled WGS sequence"/>
</dbReference>
<feature type="compositionally biased region" description="Acidic residues" evidence="2">
    <location>
        <begin position="237"/>
        <end position="247"/>
    </location>
</feature>
<keyword evidence="4" id="KW-1185">Reference proteome</keyword>
<organism evidence="3 4">
    <name type="scientific">Pristionchus pacificus</name>
    <name type="common">Parasitic nematode worm</name>
    <dbReference type="NCBI Taxonomy" id="54126"/>
    <lineage>
        <taxon>Eukaryota</taxon>
        <taxon>Metazoa</taxon>
        <taxon>Ecdysozoa</taxon>
        <taxon>Nematoda</taxon>
        <taxon>Chromadorea</taxon>
        <taxon>Rhabditida</taxon>
        <taxon>Rhabditina</taxon>
        <taxon>Diplogasteromorpha</taxon>
        <taxon>Diplogasteroidea</taxon>
        <taxon>Neodiplogasteridae</taxon>
        <taxon>Pristionchus</taxon>
    </lineage>
</organism>
<accession>A0A8R1YTU2</accession>
<reference evidence="3" key="2">
    <citation type="submission" date="2022-06" db="UniProtKB">
        <authorList>
            <consortium name="EnsemblMetazoa"/>
        </authorList>
    </citation>
    <scope>IDENTIFICATION</scope>
    <source>
        <strain evidence="3">PS312</strain>
    </source>
</reference>
<sequence>MPAKNPAIAPATIAAFQWQQEEYVEDVAAHLPKVYGAEVAHKLLARLKVEAAHCKVVGGRVAILASGSPPNSTIDGGRLRSFGLHVGPPLLPIRSMIYVDVRAGKVTLLTGRYDDETATETLVATDSPSCRSCTHFARWVVLLLGWSRPPWVVPYLSLRRALSSVKRVYERAYPGVECPVLTARAAADIGEVRDAVPPSSQAPPTHALPRTPHRAAARLSLATTTASIRRHLADVNLEEEAEDDESANPDTSVLTRPDDIDEAVVQEVNEEEMHDASLATLDATMLSAGARRSLTQPVDHSDASMYEASAEDNDEEMPLERRRVKVVRRLAKRAKDVESTMEVDDEELAPLAPPSPQPPRHILTAARHLVLKREHSPAFDPLDDDAFFEQQPIEAGSPHYAASPPHRRSPGIEEHSCSPLKRARMSTATLERLLEEAKEEAHRANVRSQRYNLLLHDEWAMREGARADTYRLADEVVALEADLLAEKARTLAAHKTAVAIADAAAVSQALQPAQPAAQPAVPAAAVAGPAQNPAFAASMAAIKARLLAYLSAPGHQTKGATNDRLTSCWRSLTTTVGKRLKELREAVSTGAARLTAGTIADPAYAQQLTDFEVDATRMADEFDELLAHVEDYGRKILAEHAATGRTVRWTKRGYGDEYDLIKEQAKHNLETLRGFRESRQ</sequence>
<evidence type="ECO:0000313" key="4">
    <source>
        <dbReference type="Proteomes" id="UP000005239"/>
    </source>
</evidence>
<evidence type="ECO:0000256" key="2">
    <source>
        <dbReference type="SAM" id="MobiDB-lite"/>
    </source>
</evidence>
<gene>
    <name evidence="3" type="primary">WBGene00277489</name>
</gene>
<dbReference type="EnsemblMetazoa" id="PPA39120.1">
    <property type="protein sequence ID" value="PPA39120.1"/>
    <property type="gene ID" value="WBGene00277489"/>
</dbReference>
<feature type="region of interest" description="Disordered" evidence="2">
    <location>
        <begin position="398"/>
        <end position="417"/>
    </location>
</feature>